<feature type="domain" description="Lipid-binding serum glycoprotein N-terminal" evidence="4">
    <location>
        <begin position="31"/>
        <end position="253"/>
    </location>
</feature>
<gene>
    <name evidence="6" type="ORF">KP79_PYT14460</name>
</gene>
<dbReference type="Gene3D" id="3.15.20.10">
    <property type="entry name" value="Bactericidal permeability-increasing protein, domain 2"/>
    <property type="match status" value="1"/>
</dbReference>
<keyword evidence="2" id="KW-1015">Disulfide bond</keyword>
<feature type="chain" id="PRO_5013210755" evidence="3">
    <location>
        <begin position="24"/>
        <end position="510"/>
    </location>
</feature>
<keyword evidence="7" id="KW-1185">Reference proteome</keyword>
<evidence type="ECO:0000256" key="3">
    <source>
        <dbReference type="SAM" id="SignalP"/>
    </source>
</evidence>
<dbReference type="SMART" id="SM00329">
    <property type="entry name" value="BPI2"/>
    <property type="match status" value="1"/>
</dbReference>
<dbReference type="SUPFAM" id="SSF55394">
    <property type="entry name" value="Bactericidal permeability-increasing protein, BPI"/>
    <property type="match status" value="2"/>
</dbReference>
<evidence type="ECO:0000313" key="7">
    <source>
        <dbReference type="Proteomes" id="UP000242188"/>
    </source>
</evidence>
<dbReference type="EMBL" id="NEDP02003643">
    <property type="protein sequence ID" value="OWF48177.1"/>
    <property type="molecule type" value="Genomic_DNA"/>
</dbReference>
<dbReference type="InterPro" id="IPR001124">
    <property type="entry name" value="Lipid-bd_serum_glycop_C"/>
</dbReference>
<dbReference type="Gene3D" id="3.15.10.10">
    <property type="entry name" value="Bactericidal permeability-increasing protein, domain 1"/>
    <property type="match status" value="1"/>
</dbReference>
<dbReference type="Pfam" id="PF01273">
    <property type="entry name" value="LBP_BPI_CETP"/>
    <property type="match status" value="1"/>
</dbReference>
<name>A0A210QHG1_MIZYE</name>
<evidence type="ECO:0000256" key="1">
    <source>
        <dbReference type="ARBA" id="ARBA00007292"/>
    </source>
</evidence>
<evidence type="ECO:0000256" key="2">
    <source>
        <dbReference type="ARBA" id="ARBA00023157"/>
    </source>
</evidence>
<dbReference type="AlphaFoldDB" id="A0A210QHG1"/>
<dbReference type="Pfam" id="PF02886">
    <property type="entry name" value="LBP_BPI_CETP_C"/>
    <property type="match status" value="2"/>
</dbReference>
<evidence type="ECO:0000313" key="6">
    <source>
        <dbReference type="EMBL" id="OWF48177.1"/>
    </source>
</evidence>
<evidence type="ECO:0000259" key="5">
    <source>
        <dbReference type="SMART" id="SM00329"/>
    </source>
</evidence>
<feature type="domain" description="Lipid-binding serum glycoprotein C-terminal" evidence="5">
    <location>
        <begin position="268"/>
        <end position="500"/>
    </location>
</feature>
<accession>A0A210QHG1</accession>
<comment type="similarity">
    <text evidence="1">Belongs to the BPI/LBP/Plunc superfamily. BPI/LBP family.</text>
</comment>
<dbReference type="Proteomes" id="UP000242188">
    <property type="component" value="Unassembled WGS sequence"/>
</dbReference>
<dbReference type="InterPro" id="IPR017943">
    <property type="entry name" value="Bactericidal_perm-incr_a/b_dom"/>
</dbReference>
<dbReference type="InterPro" id="IPR017942">
    <property type="entry name" value="Lipid-bd_serum_glycop_N"/>
</dbReference>
<protein>
    <submittedName>
        <fullName evidence="6">Lipopolysaccharide-binding protein</fullName>
    </submittedName>
</protein>
<dbReference type="GO" id="GO:0005615">
    <property type="term" value="C:extracellular space"/>
    <property type="evidence" value="ECO:0007669"/>
    <property type="project" value="TreeGrafter"/>
</dbReference>
<dbReference type="SMART" id="SM00328">
    <property type="entry name" value="BPI1"/>
    <property type="match status" value="1"/>
</dbReference>
<proteinExistence type="inferred from homology"/>
<keyword evidence="3" id="KW-0732">Signal</keyword>
<reference evidence="6 7" key="1">
    <citation type="journal article" date="2017" name="Nat. Ecol. Evol.">
        <title>Scallop genome provides insights into evolution of bilaterian karyotype and development.</title>
        <authorList>
            <person name="Wang S."/>
            <person name="Zhang J."/>
            <person name="Jiao W."/>
            <person name="Li J."/>
            <person name="Xun X."/>
            <person name="Sun Y."/>
            <person name="Guo X."/>
            <person name="Huan P."/>
            <person name="Dong B."/>
            <person name="Zhang L."/>
            <person name="Hu X."/>
            <person name="Sun X."/>
            <person name="Wang J."/>
            <person name="Zhao C."/>
            <person name="Wang Y."/>
            <person name="Wang D."/>
            <person name="Huang X."/>
            <person name="Wang R."/>
            <person name="Lv J."/>
            <person name="Li Y."/>
            <person name="Zhang Z."/>
            <person name="Liu B."/>
            <person name="Lu W."/>
            <person name="Hui Y."/>
            <person name="Liang J."/>
            <person name="Zhou Z."/>
            <person name="Hou R."/>
            <person name="Li X."/>
            <person name="Liu Y."/>
            <person name="Li H."/>
            <person name="Ning X."/>
            <person name="Lin Y."/>
            <person name="Zhao L."/>
            <person name="Xing Q."/>
            <person name="Dou J."/>
            <person name="Li Y."/>
            <person name="Mao J."/>
            <person name="Guo H."/>
            <person name="Dou H."/>
            <person name="Li T."/>
            <person name="Mu C."/>
            <person name="Jiang W."/>
            <person name="Fu Q."/>
            <person name="Fu X."/>
            <person name="Miao Y."/>
            <person name="Liu J."/>
            <person name="Yu Q."/>
            <person name="Li R."/>
            <person name="Liao H."/>
            <person name="Li X."/>
            <person name="Kong Y."/>
            <person name="Jiang Z."/>
            <person name="Chourrout D."/>
            <person name="Li R."/>
            <person name="Bao Z."/>
        </authorList>
    </citation>
    <scope>NUCLEOTIDE SEQUENCE [LARGE SCALE GENOMIC DNA]</scope>
    <source>
        <strain evidence="6 7">PY_sf001</strain>
    </source>
</reference>
<dbReference type="InterPro" id="IPR032942">
    <property type="entry name" value="BPI/LBP/Plunc"/>
</dbReference>
<dbReference type="OrthoDB" id="10255543at2759"/>
<sequence length="510" mass="56364">MAGSSGIVLFCLAVMYWFDIAVSENPGFQTRITAAGLNYANQEAIVQLSKSVRGQKINIPPGKSGSVSYSITDAEITKFVPPSSSSLKPIAGSGLKWSASNIDLAMSGHFKYTFKKVIKISDHGSFDISVSGVSFSVQADFGMDTTGRPSIRAGPCTSDIGGVSIKFHGRWAWAYNAFRGQLAKKIKSLLKDKMCDLISRSLNTDAEKSLSSLKITMGIGKMLELSYKLTGPPKFTSDYMETYHKGEIDWKSAPSPPPFQAPTLPQWNDTSRMMYLWVSDFMINSLFYQAQQHNLLSYNLTAQDLPKSTRGVLNTTCTSSLCIGNFIPPLQQKYPNCQIELRMKSTKMPLISVVNGSIETKMAGLIALYVRPVKTSSTLYFKPRRTENELGSRLESNTRTSADYVLTMDANMTLTGQISVVEQVMHYKVTNMTITVSLRNSTIPNITEKALNFLIKYAVEKFIQPSIDDLGKKGILLPLGKVSLKNAKLVLLKDAFIIATDLVYHPDNEY</sequence>
<dbReference type="PANTHER" id="PTHR10504">
    <property type="entry name" value="BACTERICIDAL PERMEABILITY-INCREASING BPI PROTEIN-RELATED"/>
    <property type="match status" value="1"/>
</dbReference>
<feature type="signal peptide" evidence="3">
    <location>
        <begin position="1"/>
        <end position="23"/>
    </location>
</feature>
<dbReference type="GO" id="GO:0008289">
    <property type="term" value="F:lipid binding"/>
    <property type="evidence" value="ECO:0007669"/>
    <property type="project" value="InterPro"/>
</dbReference>
<evidence type="ECO:0000259" key="4">
    <source>
        <dbReference type="SMART" id="SM00328"/>
    </source>
</evidence>
<dbReference type="PANTHER" id="PTHR10504:SF131">
    <property type="entry name" value="BPI2 DOMAIN-CONTAINING PROTEIN"/>
    <property type="match status" value="1"/>
</dbReference>
<comment type="caution">
    <text evidence="6">The sequence shown here is derived from an EMBL/GenBank/DDBJ whole genome shotgun (WGS) entry which is preliminary data.</text>
</comment>
<organism evidence="6 7">
    <name type="scientific">Mizuhopecten yessoensis</name>
    <name type="common">Japanese scallop</name>
    <name type="synonym">Patinopecten yessoensis</name>
    <dbReference type="NCBI Taxonomy" id="6573"/>
    <lineage>
        <taxon>Eukaryota</taxon>
        <taxon>Metazoa</taxon>
        <taxon>Spiralia</taxon>
        <taxon>Lophotrochozoa</taxon>
        <taxon>Mollusca</taxon>
        <taxon>Bivalvia</taxon>
        <taxon>Autobranchia</taxon>
        <taxon>Pteriomorphia</taxon>
        <taxon>Pectinida</taxon>
        <taxon>Pectinoidea</taxon>
        <taxon>Pectinidae</taxon>
        <taxon>Mizuhopecten</taxon>
    </lineage>
</organism>